<dbReference type="AlphaFoldDB" id="A0A151SCW6"/>
<dbReference type="Gramene" id="C.cajan_24005.t">
    <property type="protein sequence ID" value="C.cajan_24005.t.cds1"/>
    <property type="gene ID" value="C.cajan_24005"/>
</dbReference>
<keyword evidence="3" id="KW-1185">Reference proteome</keyword>
<dbReference type="STRING" id="3821.A0A151SCW6"/>
<feature type="region of interest" description="Disordered" evidence="1">
    <location>
        <begin position="1"/>
        <end position="27"/>
    </location>
</feature>
<dbReference type="PANTHER" id="PTHR35704">
    <property type="entry name" value="OS02G0254600 PROTEIN"/>
    <property type="match status" value="1"/>
</dbReference>
<protein>
    <submittedName>
        <fullName evidence="2">Uncharacterized protein</fullName>
    </submittedName>
</protein>
<organism evidence="2 3">
    <name type="scientific">Cajanus cajan</name>
    <name type="common">Pigeon pea</name>
    <name type="synonym">Cajanus indicus</name>
    <dbReference type="NCBI Taxonomy" id="3821"/>
    <lineage>
        <taxon>Eukaryota</taxon>
        <taxon>Viridiplantae</taxon>
        <taxon>Streptophyta</taxon>
        <taxon>Embryophyta</taxon>
        <taxon>Tracheophyta</taxon>
        <taxon>Spermatophyta</taxon>
        <taxon>Magnoliopsida</taxon>
        <taxon>eudicotyledons</taxon>
        <taxon>Gunneridae</taxon>
        <taxon>Pentapetalae</taxon>
        <taxon>rosids</taxon>
        <taxon>fabids</taxon>
        <taxon>Fabales</taxon>
        <taxon>Fabaceae</taxon>
        <taxon>Papilionoideae</taxon>
        <taxon>50 kb inversion clade</taxon>
        <taxon>NPAAA clade</taxon>
        <taxon>indigoferoid/millettioid clade</taxon>
        <taxon>Phaseoleae</taxon>
        <taxon>Cajanus</taxon>
    </lineage>
</organism>
<dbReference type="PANTHER" id="PTHR35704:SF1">
    <property type="entry name" value="OS02G0254600 PROTEIN"/>
    <property type="match status" value="1"/>
</dbReference>
<dbReference type="OrthoDB" id="690994at2759"/>
<feature type="compositionally biased region" description="Basic and acidic residues" evidence="1">
    <location>
        <begin position="9"/>
        <end position="19"/>
    </location>
</feature>
<gene>
    <name evidence="2" type="ORF">KK1_025366</name>
</gene>
<sequence>MGNCMETYTKGHAEERQKNEEEEERGRRWRGFVEKNDDKGVSMKVVLTKEELKWLILQLNEKGGMRVEEMVAEIERGREKVKGYSWKPSLERILEAPEMLQMEDITT</sequence>
<name>A0A151SCW6_CAJCA</name>
<reference evidence="2" key="1">
    <citation type="journal article" date="2012" name="Nat. Biotechnol.">
        <title>Draft genome sequence of pigeonpea (Cajanus cajan), an orphan legume crop of resource-poor farmers.</title>
        <authorList>
            <person name="Varshney R.K."/>
            <person name="Chen W."/>
            <person name="Li Y."/>
            <person name="Bharti A.K."/>
            <person name="Saxena R.K."/>
            <person name="Schlueter J.A."/>
            <person name="Donoghue M.T."/>
            <person name="Azam S."/>
            <person name="Fan G."/>
            <person name="Whaley A.M."/>
            <person name="Farmer A.D."/>
            <person name="Sheridan J."/>
            <person name="Iwata A."/>
            <person name="Tuteja R."/>
            <person name="Penmetsa R.V."/>
            <person name="Wu W."/>
            <person name="Upadhyaya H.D."/>
            <person name="Yang S.P."/>
            <person name="Shah T."/>
            <person name="Saxena K.B."/>
            <person name="Michael T."/>
            <person name="McCombie W.R."/>
            <person name="Yang B."/>
            <person name="Zhang G."/>
            <person name="Yang H."/>
            <person name="Wang J."/>
            <person name="Spillane C."/>
            <person name="Cook D.R."/>
            <person name="May G.D."/>
            <person name="Xu X."/>
            <person name="Jackson S.A."/>
        </authorList>
    </citation>
    <scope>NUCLEOTIDE SEQUENCE [LARGE SCALE GENOMIC DNA]</scope>
</reference>
<dbReference type="EMBL" id="KQ483421">
    <property type="protein sequence ID" value="KYP52626.1"/>
    <property type="molecule type" value="Genomic_DNA"/>
</dbReference>
<dbReference type="OMA" id="MGNCIET"/>
<evidence type="ECO:0000313" key="2">
    <source>
        <dbReference type="EMBL" id="KYP52626.1"/>
    </source>
</evidence>
<evidence type="ECO:0000313" key="3">
    <source>
        <dbReference type="Proteomes" id="UP000075243"/>
    </source>
</evidence>
<evidence type="ECO:0000256" key="1">
    <source>
        <dbReference type="SAM" id="MobiDB-lite"/>
    </source>
</evidence>
<proteinExistence type="predicted"/>
<dbReference type="Proteomes" id="UP000075243">
    <property type="component" value="Unassembled WGS sequence"/>
</dbReference>
<accession>A0A151SCW6</accession>